<dbReference type="GO" id="GO:0071916">
    <property type="term" value="F:dipeptide transmembrane transporter activity"/>
    <property type="evidence" value="ECO:0007669"/>
    <property type="project" value="TreeGrafter"/>
</dbReference>
<dbReference type="SUPFAM" id="SSF161098">
    <property type="entry name" value="MetI-like"/>
    <property type="match status" value="1"/>
</dbReference>
<dbReference type="Pfam" id="PF00528">
    <property type="entry name" value="BPD_transp_1"/>
    <property type="match status" value="1"/>
</dbReference>
<comment type="similarity">
    <text evidence="7">Belongs to the binding-protein-dependent transport system permease family.</text>
</comment>
<dbReference type="Gene3D" id="1.10.3720.10">
    <property type="entry name" value="MetI-like"/>
    <property type="match status" value="1"/>
</dbReference>
<feature type="transmembrane region" description="Helical" evidence="7">
    <location>
        <begin position="100"/>
        <end position="124"/>
    </location>
</feature>
<keyword evidence="2 7" id="KW-0813">Transport</keyword>
<evidence type="ECO:0000259" key="8">
    <source>
        <dbReference type="PROSITE" id="PS50928"/>
    </source>
</evidence>
<dbReference type="CDD" id="cd06261">
    <property type="entry name" value="TM_PBP2"/>
    <property type="match status" value="1"/>
</dbReference>
<reference evidence="9" key="1">
    <citation type="journal article" date="2014" name="Genome Biol. Evol.">
        <title>Pangenome evidence for extensive interdomain horizontal transfer affecting lineage core and shell genes in uncultured planktonic thaumarchaeota and euryarchaeota.</title>
        <authorList>
            <person name="Deschamps P."/>
            <person name="Zivanovic Y."/>
            <person name="Moreira D."/>
            <person name="Rodriguez-Valera F."/>
            <person name="Lopez-Garcia P."/>
        </authorList>
    </citation>
    <scope>NUCLEOTIDE SEQUENCE</scope>
</reference>
<keyword evidence="4 7" id="KW-0812">Transmembrane</keyword>
<dbReference type="EMBL" id="KF900891">
    <property type="protein sequence ID" value="AIF10438.1"/>
    <property type="molecule type" value="Genomic_DNA"/>
</dbReference>
<feature type="domain" description="ABC transmembrane type-1" evidence="8">
    <location>
        <begin position="51"/>
        <end position="240"/>
    </location>
</feature>
<evidence type="ECO:0000256" key="5">
    <source>
        <dbReference type="ARBA" id="ARBA00022989"/>
    </source>
</evidence>
<keyword evidence="5 7" id="KW-1133">Transmembrane helix</keyword>
<feature type="transmembrane region" description="Helical" evidence="7">
    <location>
        <begin position="180"/>
        <end position="198"/>
    </location>
</feature>
<dbReference type="PROSITE" id="PS50928">
    <property type="entry name" value="ABC_TM1"/>
    <property type="match status" value="1"/>
</dbReference>
<name>A0A075H9K2_9ARCH</name>
<dbReference type="InterPro" id="IPR035906">
    <property type="entry name" value="MetI-like_sf"/>
</dbReference>
<dbReference type="PANTHER" id="PTHR43386:SF1">
    <property type="entry name" value="D,D-DIPEPTIDE TRANSPORT SYSTEM PERMEASE PROTEIN DDPC-RELATED"/>
    <property type="match status" value="1"/>
</dbReference>
<evidence type="ECO:0000256" key="3">
    <source>
        <dbReference type="ARBA" id="ARBA00022475"/>
    </source>
</evidence>
<evidence type="ECO:0000256" key="6">
    <source>
        <dbReference type="ARBA" id="ARBA00023136"/>
    </source>
</evidence>
<accession>A0A075H9K2</accession>
<evidence type="ECO:0000256" key="4">
    <source>
        <dbReference type="ARBA" id="ARBA00022692"/>
    </source>
</evidence>
<keyword evidence="3" id="KW-1003">Cell membrane</keyword>
<keyword evidence="6 7" id="KW-0472">Membrane</keyword>
<evidence type="ECO:0000313" key="9">
    <source>
        <dbReference type="EMBL" id="AIF10438.1"/>
    </source>
</evidence>
<protein>
    <submittedName>
        <fullName evidence="9">Binding-protein-dependent transporter inner membrane protein (ABC.PE.P1)</fullName>
    </submittedName>
</protein>
<feature type="transmembrane region" description="Helical" evidence="7">
    <location>
        <begin position="218"/>
        <end position="240"/>
    </location>
</feature>
<dbReference type="AlphaFoldDB" id="A0A075H9K2"/>
<comment type="subcellular location">
    <subcellularLocation>
        <location evidence="1 7">Cell membrane</location>
        <topology evidence="1 7">Multi-pass membrane protein</topology>
    </subcellularLocation>
</comment>
<evidence type="ECO:0000256" key="7">
    <source>
        <dbReference type="RuleBase" id="RU363032"/>
    </source>
</evidence>
<proteinExistence type="inferred from homology"/>
<dbReference type="GO" id="GO:0005886">
    <property type="term" value="C:plasma membrane"/>
    <property type="evidence" value="ECO:0007669"/>
    <property type="project" value="UniProtKB-SubCell"/>
</dbReference>
<dbReference type="InterPro" id="IPR000515">
    <property type="entry name" value="MetI-like"/>
</dbReference>
<evidence type="ECO:0000256" key="1">
    <source>
        <dbReference type="ARBA" id="ARBA00004651"/>
    </source>
</evidence>
<sequence>MLIAAVMGPVIAPFDPYAQDLSARLSPPGTIYWLGADELGRDILSRLLYGARTTLLIVLLVVVISAPIGLVLGCTAGYIGGWLDLLLMRLTDVFLAFPRLILALALVAALGPGLENAIIAIALTSWPVYARVARAEALVIRNSHYISIAKLQGASAWRIIRMYVMPICINSTVVRVTLDMAGIILTAAGLGFLGFGATPPSSEWGAMIASGHPYIFDHWWLATVPGLAILMVSVGFNLFGDALRDVLDPRS</sequence>
<dbReference type="InterPro" id="IPR050366">
    <property type="entry name" value="BP-dependent_transpt_permease"/>
</dbReference>
<feature type="transmembrane region" description="Helical" evidence="7">
    <location>
        <begin position="55"/>
        <end position="80"/>
    </location>
</feature>
<gene>
    <name evidence="9" type="primary">ABC.PE.P1</name>
</gene>
<dbReference type="PANTHER" id="PTHR43386">
    <property type="entry name" value="OLIGOPEPTIDE TRANSPORT SYSTEM PERMEASE PROTEIN APPC"/>
    <property type="match status" value="1"/>
</dbReference>
<evidence type="ECO:0000256" key="2">
    <source>
        <dbReference type="ARBA" id="ARBA00022448"/>
    </source>
</evidence>
<organism evidence="9">
    <name type="scientific">uncultured marine thaumarchaeote KM3_45_G08</name>
    <dbReference type="NCBI Taxonomy" id="1456157"/>
    <lineage>
        <taxon>Archaea</taxon>
        <taxon>Nitrososphaerota</taxon>
        <taxon>environmental samples</taxon>
    </lineage>
</organism>